<dbReference type="EMBL" id="NPEX01000130">
    <property type="protein sequence ID" value="RAI42739.1"/>
    <property type="molecule type" value="Genomic_DNA"/>
</dbReference>
<dbReference type="Proteomes" id="UP000249130">
    <property type="component" value="Unassembled WGS sequence"/>
</dbReference>
<name>A0A327KV78_9BRAD</name>
<evidence type="ECO:0000313" key="3">
    <source>
        <dbReference type="Proteomes" id="UP000249130"/>
    </source>
</evidence>
<gene>
    <name evidence="2" type="primary">casB</name>
    <name evidence="2" type="ORF">CH341_17960</name>
</gene>
<proteinExistence type="predicted"/>
<keyword evidence="3" id="KW-1185">Reference proteome</keyword>
<dbReference type="InterPro" id="IPR013382">
    <property type="entry name" value="CRISPR-assoc_prot_Cse2"/>
</dbReference>
<dbReference type="Gene3D" id="1.10.520.40">
    <property type="entry name" value="CRISPR-associated protein Cse2"/>
    <property type="match status" value="1"/>
</dbReference>
<sequence length="206" mass="23088">MSDEAAGDVNASVETTRAQDWWRDLDKRDRAAKARLKRADFDAAVIDEATLRLFRYLGRRRRHDLSRVAALAMVLAAVRQDTGRNKTFARHIGFSRMPADPQRPEADNKPVLSVLRFKRLMSTANSPDPTSDDLTELARQFRRAVDLLGGSANVEDIKNVLLGWHRQETRRDFAFEYYGAGIASPLRGAAPDPESSSHSSEHLVSA</sequence>
<dbReference type="AlphaFoldDB" id="A0A327KV78"/>
<comment type="caution">
    <text evidence="2">The sequence shown here is derived from an EMBL/GenBank/DDBJ whole genome shotgun (WGS) entry which is preliminary data.</text>
</comment>
<dbReference type="RefSeq" id="WP_111420387.1">
    <property type="nucleotide sequence ID" value="NZ_NPEX01000130.1"/>
</dbReference>
<dbReference type="InterPro" id="IPR038287">
    <property type="entry name" value="Cse2_sf"/>
</dbReference>
<evidence type="ECO:0000256" key="1">
    <source>
        <dbReference type="SAM" id="MobiDB-lite"/>
    </source>
</evidence>
<reference evidence="2 3" key="1">
    <citation type="submission" date="2017-07" db="EMBL/GenBank/DDBJ databases">
        <title>Draft Genome Sequences of Select Purple Nonsulfur Bacteria.</title>
        <authorList>
            <person name="Lasarre B."/>
            <person name="Mckinlay J.B."/>
        </authorList>
    </citation>
    <scope>NUCLEOTIDE SEQUENCE [LARGE SCALE GENOMIC DNA]</scope>
    <source>
        <strain evidence="2 3">DSM 5909</strain>
    </source>
</reference>
<evidence type="ECO:0000313" key="2">
    <source>
        <dbReference type="EMBL" id="RAI42739.1"/>
    </source>
</evidence>
<feature type="region of interest" description="Disordered" evidence="1">
    <location>
        <begin position="186"/>
        <end position="206"/>
    </location>
</feature>
<dbReference type="NCBIfam" id="TIGR02548">
    <property type="entry name" value="casB_cse2"/>
    <property type="match status" value="1"/>
</dbReference>
<protein>
    <submittedName>
        <fullName evidence="2">Type I-E CRISPR-associated protein Cse2/CasB</fullName>
    </submittedName>
</protein>
<dbReference type="OrthoDB" id="7998793at2"/>
<dbReference type="Pfam" id="PF09485">
    <property type="entry name" value="CRISPR_Cse2"/>
    <property type="match status" value="1"/>
</dbReference>
<accession>A0A327KV78</accession>
<organism evidence="2 3">
    <name type="scientific">Rhodoplanes roseus</name>
    <dbReference type="NCBI Taxonomy" id="29409"/>
    <lineage>
        <taxon>Bacteria</taxon>
        <taxon>Pseudomonadati</taxon>
        <taxon>Pseudomonadota</taxon>
        <taxon>Alphaproteobacteria</taxon>
        <taxon>Hyphomicrobiales</taxon>
        <taxon>Nitrobacteraceae</taxon>
        <taxon>Rhodoplanes</taxon>
    </lineage>
</organism>